<accession>A0ABU4Y9E2</accession>
<feature type="transmembrane region" description="Helical" evidence="1">
    <location>
        <begin position="44"/>
        <end position="67"/>
    </location>
</feature>
<comment type="caution">
    <text evidence="3">The sequence shown here is derived from an EMBL/GenBank/DDBJ whole genome shotgun (WGS) entry which is preliminary data.</text>
</comment>
<evidence type="ECO:0000313" key="4">
    <source>
        <dbReference type="Proteomes" id="UP001287059"/>
    </source>
</evidence>
<dbReference type="Proteomes" id="UP001287059">
    <property type="component" value="Unassembled WGS sequence"/>
</dbReference>
<keyword evidence="1" id="KW-0812">Transmembrane</keyword>
<feature type="domain" description="DUF218" evidence="2">
    <location>
        <begin position="82"/>
        <end position="178"/>
    </location>
</feature>
<sequence length="179" mass="19225">RLMSFIASKLIEIFLLPSNLIAVLGLIGLATAPFGRRKLSRTCLIGSALLLAICGWAPLGPAALMALENRFPKPVINGPVTGIVVLGGAVDTHVSVDRQTLAMNEAGERLTEAVDLSRRYPDARIFLSGGVNHIISHNQTTESQVARDILVMLGVPAQRIEMEERSRTTCENAIESKAA</sequence>
<feature type="transmembrane region" description="Helical" evidence="1">
    <location>
        <begin position="12"/>
        <end position="32"/>
    </location>
</feature>
<evidence type="ECO:0000259" key="2">
    <source>
        <dbReference type="Pfam" id="PF02698"/>
    </source>
</evidence>
<dbReference type="Pfam" id="PF02698">
    <property type="entry name" value="DUF218"/>
    <property type="match status" value="1"/>
</dbReference>
<dbReference type="Gene3D" id="3.40.50.620">
    <property type="entry name" value="HUPs"/>
    <property type="match status" value="1"/>
</dbReference>
<name>A0ABU4Y9E2_9HYPH</name>
<organism evidence="3 4">
    <name type="scientific">Mesorhizobium album</name>
    <dbReference type="NCBI Taxonomy" id="3072314"/>
    <lineage>
        <taxon>Bacteria</taxon>
        <taxon>Pseudomonadati</taxon>
        <taxon>Pseudomonadota</taxon>
        <taxon>Alphaproteobacteria</taxon>
        <taxon>Hyphomicrobiales</taxon>
        <taxon>Phyllobacteriaceae</taxon>
        <taxon>Mesorhizobium</taxon>
    </lineage>
</organism>
<evidence type="ECO:0000256" key="1">
    <source>
        <dbReference type="SAM" id="Phobius"/>
    </source>
</evidence>
<gene>
    <name evidence="3" type="ORF">RFN28_34770</name>
</gene>
<keyword evidence="1" id="KW-0472">Membrane</keyword>
<reference evidence="3 4" key="1">
    <citation type="submission" date="2023-08" db="EMBL/GenBank/DDBJ databases">
        <title>Implementing the SeqCode for naming new Mesorhizobium species isolated from Vachellia karroo root nodules.</title>
        <authorList>
            <person name="Van Lill M."/>
        </authorList>
    </citation>
    <scope>NUCLEOTIDE SEQUENCE [LARGE SCALE GENOMIC DNA]</scope>
    <source>
        <strain evidence="3 4">VK24D</strain>
    </source>
</reference>
<dbReference type="InterPro" id="IPR014729">
    <property type="entry name" value="Rossmann-like_a/b/a_fold"/>
</dbReference>
<dbReference type="PANTHER" id="PTHR30336">
    <property type="entry name" value="INNER MEMBRANE PROTEIN, PROBABLE PERMEASE"/>
    <property type="match status" value="1"/>
</dbReference>
<dbReference type="InterPro" id="IPR003848">
    <property type="entry name" value="DUF218"/>
</dbReference>
<proteinExistence type="predicted"/>
<dbReference type="RefSeq" id="WP_320291620.1">
    <property type="nucleotide sequence ID" value="NZ_JAVIIW010000166.1"/>
</dbReference>
<dbReference type="InterPro" id="IPR051599">
    <property type="entry name" value="Cell_Envelope_Assoc"/>
</dbReference>
<evidence type="ECO:0000313" key="3">
    <source>
        <dbReference type="EMBL" id="MDX8483554.1"/>
    </source>
</evidence>
<keyword evidence="1" id="KW-1133">Transmembrane helix</keyword>
<feature type="non-terminal residue" evidence="3">
    <location>
        <position position="1"/>
    </location>
</feature>
<protein>
    <submittedName>
        <fullName evidence="3">YdcF family protein</fullName>
    </submittedName>
</protein>
<dbReference type="EMBL" id="JAVIIW010000166">
    <property type="protein sequence ID" value="MDX8483554.1"/>
    <property type="molecule type" value="Genomic_DNA"/>
</dbReference>
<keyword evidence="4" id="KW-1185">Reference proteome</keyword>
<dbReference type="CDD" id="cd06259">
    <property type="entry name" value="YdcF-like"/>
    <property type="match status" value="1"/>
</dbReference>
<feature type="non-terminal residue" evidence="3">
    <location>
        <position position="179"/>
    </location>
</feature>
<dbReference type="PANTHER" id="PTHR30336:SF4">
    <property type="entry name" value="ENVELOPE BIOGENESIS FACTOR ELYC"/>
    <property type="match status" value="1"/>
</dbReference>